<accession>F5XYX9</accession>
<dbReference type="OrthoDB" id="9788272at2"/>
<dbReference type="EMBL" id="CP000245">
    <property type="protein sequence ID" value="AEG91967.1"/>
    <property type="molecule type" value="Genomic_DNA"/>
</dbReference>
<dbReference type="Gene3D" id="3.90.550.10">
    <property type="entry name" value="Spore Coat Polysaccharide Biosynthesis Protein SpsA, Chain A"/>
    <property type="match status" value="1"/>
</dbReference>
<dbReference type="InterPro" id="IPR029044">
    <property type="entry name" value="Nucleotide-diphossugar_trans"/>
</dbReference>
<protein>
    <recommendedName>
        <fullName evidence="3">Capsular biosynthesis protein</fullName>
    </recommendedName>
</protein>
<dbReference type="SUPFAM" id="SSF53448">
    <property type="entry name" value="Nucleotide-diphospho-sugar transferases"/>
    <property type="match status" value="1"/>
</dbReference>
<evidence type="ECO:0000313" key="1">
    <source>
        <dbReference type="EMBL" id="AEG91967.1"/>
    </source>
</evidence>
<evidence type="ECO:0008006" key="3">
    <source>
        <dbReference type="Google" id="ProtNLM"/>
    </source>
</evidence>
<dbReference type="STRING" id="365046.Rta_08850"/>
<dbReference type="PATRIC" id="fig|365046.3.peg.904"/>
<sequence>MIVIPMAGDSRRFREAGYARPKYELPVGRQSLFALTVLSFEHYFPSERFVFVCRSDLGAEGFVQMECGRLGIRWADVVALPAATRGQAETVLIGLERSGYEPAESLLIFNIDTIRPGYRFPAECEFADGYLEVFSGSGDHWSFVEPAASFTRRVARTTEKERISDLCSTGLYHFARCSDFAAACTHALSNVDAYRERWTEVYVAPLYNQLIAKGKVVAYHQVAAEQIGFSGTPSEYEELLRRGT</sequence>
<dbReference type="PIRSF" id="PIRSF028162">
    <property type="entry name" value="BcbE_prd"/>
    <property type="match status" value="1"/>
</dbReference>
<gene>
    <name evidence="1" type="ordered locus">Rta_08850</name>
</gene>
<dbReference type="InterPro" id="IPR016873">
    <property type="entry name" value="Caps_polysacc_synth_BcbE_prd"/>
</dbReference>
<proteinExistence type="predicted"/>
<dbReference type="eggNOG" id="COG1209">
    <property type="taxonomic scope" value="Bacteria"/>
</dbReference>
<keyword evidence="2" id="KW-1185">Reference proteome</keyword>
<name>F5XYX9_RAMTT</name>
<dbReference type="KEGG" id="rta:Rta_08850"/>
<dbReference type="AlphaFoldDB" id="F5XYX9"/>
<organism evidence="1 2">
    <name type="scientific">Ramlibacter tataouinensis (strain ATCC BAA-407 / DSM 14655 / LMG 21543 / TTB310)</name>
    <dbReference type="NCBI Taxonomy" id="365046"/>
    <lineage>
        <taxon>Bacteria</taxon>
        <taxon>Pseudomonadati</taxon>
        <taxon>Pseudomonadota</taxon>
        <taxon>Betaproteobacteria</taxon>
        <taxon>Burkholderiales</taxon>
        <taxon>Comamonadaceae</taxon>
        <taxon>Ramlibacter</taxon>
    </lineage>
</organism>
<dbReference type="HOGENOM" id="CLU_065567_2_0_4"/>
<dbReference type="RefSeq" id="WP_013900200.1">
    <property type="nucleotide sequence ID" value="NC_015677.1"/>
</dbReference>
<dbReference type="Proteomes" id="UP000008385">
    <property type="component" value="Chromosome"/>
</dbReference>
<evidence type="ECO:0000313" key="2">
    <source>
        <dbReference type="Proteomes" id="UP000008385"/>
    </source>
</evidence>
<reference evidence="1 2" key="2">
    <citation type="journal article" date="2011" name="PLoS ONE">
        <title>The Cyst-Dividing Bacterium Ramlibacter tataouinensis TTB310 Genome Reveals a Well-Stocked Toolbox for Adaptation to a Desert Environment.</title>
        <authorList>
            <person name="De Luca G."/>
            <person name="Barakat M."/>
            <person name="Ortet P."/>
            <person name="Fochesato S."/>
            <person name="Jourlin-Castelli C."/>
            <person name="Ansaldi M."/>
            <person name="Py B."/>
            <person name="Fichant G."/>
            <person name="Coutinho P.M."/>
            <person name="Voulhoux R."/>
            <person name="Bastien O."/>
            <person name="Marechal E."/>
            <person name="Henrissat B."/>
            <person name="Quentin Y."/>
            <person name="Noirot P."/>
            <person name="Filloux A."/>
            <person name="Mejean V."/>
            <person name="Dubow M.S."/>
            <person name="Barras F."/>
            <person name="Barbe V."/>
            <person name="Weissenbach J."/>
            <person name="Mihalcescu I."/>
            <person name="Vermeglio A."/>
            <person name="Achouak W."/>
            <person name="Heulin T."/>
        </authorList>
    </citation>
    <scope>NUCLEOTIDE SEQUENCE [LARGE SCALE GENOMIC DNA]</scope>
    <source>
        <strain evidence="2">ATCC BAA-407 / DSM 14655 / LMG 21543 / TTB310</strain>
    </source>
</reference>
<reference evidence="2" key="1">
    <citation type="submission" date="2006-01" db="EMBL/GenBank/DDBJ databases">
        <title>Genome of the cyst-dividing bacterium Ramlibacter tataouinensis.</title>
        <authorList>
            <person name="Barakat M."/>
            <person name="Ortet P."/>
            <person name="De Luca G."/>
            <person name="Jourlin-Castelli C."/>
            <person name="Ansaldi M."/>
            <person name="Py B."/>
            <person name="Fichant G."/>
            <person name="Coutinho P."/>
            <person name="Voulhoux R."/>
            <person name="Bastien O."/>
            <person name="Roy S."/>
            <person name="Marechal E."/>
            <person name="Henrissat B."/>
            <person name="Quentin Y."/>
            <person name="Noirot P."/>
            <person name="Filloux A."/>
            <person name="Mejean V."/>
            <person name="DuBow M."/>
            <person name="Barras F."/>
            <person name="Heulin T."/>
        </authorList>
    </citation>
    <scope>NUCLEOTIDE SEQUENCE [LARGE SCALE GENOMIC DNA]</scope>
    <source>
        <strain evidence="2">ATCC BAA-407 / DSM 14655 / LMG 21543 / TTB310</strain>
    </source>
</reference>